<sequence length="64" mass="7325">MDEIDAFDHRSDSLPGSKRGEWIIARHGDPVHSHGRTTIRCDIVVAEQAWVDKMNDLDFVMFAE</sequence>
<evidence type="ECO:0000313" key="1">
    <source>
        <dbReference type="EMBL" id="GGD72139.1"/>
    </source>
</evidence>
<proteinExistence type="predicted"/>
<accession>A0ABQ1RMS3</accession>
<reference evidence="2" key="1">
    <citation type="journal article" date="2019" name="Int. J. Syst. Evol. Microbiol.">
        <title>The Global Catalogue of Microorganisms (GCM) 10K type strain sequencing project: providing services to taxonomists for standard genome sequencing and annotation.</title>
        <authorList>
            <consortium name="The Broad Institute Genomics Platform"/>
            <consortium name="The Broad Institute Genome Sequencing Center for Infectious Disease"/>
            <person name="Wu L."/>
            <person name="Ma J."/>
        </authorList>
    </citation>
    <scope>NUCLEOTIDE SEQUENCE [LARGE SCALE GENOMIC DNA]</scope>
    <source>
        <strain evidence="2">CCM 7640</strain>
    </source>
</reference>
<organism evidence="1 2">
    <name type="scientific">Microbacterium murale</name>
    <dbReference type="NCBI Taxonomy" id="1081040"/>
    <lineage>
        <taxon>Bacteria</taxon>
        <taxon>Bacillati</taxon>
        <taxon>Actinomycetota</taxon>
        <taxon>Actinomycetes</taxon>
        <taxon>Micrococcales</taxon>
        <taxon>Microbacteriaceae</taxon>
        <taxon>Microbacterium</taxon>
    </lineage>
</organism>
<name>A0ABQ1RMS3_9MICO</name>
<protein>
    <submittedName>
        <fullName evidence="1">Uncharacterized protein</fullName>
    </submittedName>
</protein>
<dbReference type="EMBL" id="BMCM01000002">
    <property type="protein sequence ID" value="GGD72139.1"/>
    <property type="molecule type" value="Genomic_DNA"/>
</dbReference>
<evidence type="ECO:0000313" key="2">
    <source>
        <dbReference type="Proteomes" id="UP000629365"/>
    </source>
</evidence>
<dbReference type="Proteomes" id="UP000629365">
    <property type="component" value="Unassembled WGS sequence"/>
</dbReference>
<comment type="caution">
    <text evidence="1">The sequence shown here is derived from an EMBL/GenBank/DDBJ whole genome shotgun (WGS) entry which is preliminary data.</text>
</comment>
<gene>
    <name evidence="1" type="ORF">GCM10007269_14120</name>
</gene>
<keyword evidence="2" id="KW-1185">Reference proteome</keyword>